<dbReference type="PANTHER" id="PTHR42755:SF1">
    <property type="entry name" value="3-DEOXY-D-MANNO-OCTULOSONIC ACID TRANSFERASE, MITOCHONDRIAL-RELATED"/>
    <property type="match status" value="1"/>
</dbReference>
<dbReference type="NCBIfam" id="TIGR01045">
    <property type="entry name" value="RPE1"/>
    <property type="match status" value="1"/>
</dbReference>
<evidence type="ECO:0000256" key="4">
    <source>
        <dbReference type="ARBA" id="ARBA00019077"/>
    </source>
</evidence>
<dbReference type="AlphaFoldDB" id="A8F0J1"/>
<dbReference type="NCBIfam" id="NF004389">
    <property type="entry name" value="PRK05749.1-5"/>
    <property type="match status" value="1"/>
</dbReference>
<keyword evidence="10" id="KW-0812">Transmembrane</keyword>
<evidence type="ECO:0000256" key="9">
    <source>
        <dbReference type="PIRSR" id="PIRSR639901-2"/>
    </source>
</evidence>
<dbReference type="UniPathway" id="UPA00958"/>
<evidence type="ECO:0000256" key="2">
    <source>
        <dbReference type="ARBA" id="ARBA00004713"/>
    </source>
</evidence>
<dbReference type="EC" id="2.4.99.12" evidence="3 10"/>
<comment type="function">
    <text evidence="1 10">Involved in lipopolysaccharide (LPS) biosynthesis. Catalyzes the transfer of 3-deoxy-D-manno-octulosonate (Kdo) residue(s) from CMP-Kdo to lipid IV(A), the tetraacyldisaccharide-1,4'-bisphosphate precursor of lipid A.</text>
</comment>
<reference evidence="12 13" key="1">
    <citation type="journal article" date="2007" name="Genome Res.">
        <title>Lateral gene transfer between obligate intracellular bacteria: evidence from the Rickettsia massiliae genome.</title>
        <authorList>
            <person name="Blanc G."/>
            <person name="Ogata H."/>
            <person name="Robert C."/>
            <person name="Audic S."/>
            <person name="Claverie J.-M."/>
            <person name="Raoult D."/>
        </authorList>
    </citation>
    <scope>NUCLEOTIDE SEQUENCE [LARGE SCALE GENOMIC DNA]</scope>
    <source>
        <strain evidence="13">Mtu5</strain>
    </source>
</reference>
<dbReference type="GO" id="GO:0043842">
    <property type="term" value="F:Kdo transferase activity"/>
    <property type="evidence" value="ECO:0007669"/>
    <property type="project" value="UniProtKB-EC"/>
</dbReference>
<name>A8F0J1_RICM5</name>
<proteinExistence type="inferred from homology"/>
<dbReference type="InterPro" id="IPR038107">
    <property type="entry name" value="Glycos_transf_N_sf"/>
</dbReference>
<evidence type="ECO:0000256" key="1">
    <source>
        <dbReference type="ARBA" id="ARBA00003394"/>
    </source>
</evidence>
<keyword evidence="5 10" id="KW-0808">Transferase</keyword>
<dbReference type="HOGENOM" id="CLU_036146_2_0_5"/>
<dbReference type="Pfam" id="PF04413">
    <property type="entry name" value="Glycos_transf_N"/>
    <property type="match status" value="1"/>
</dbReference>
<keyword evidence="10" id="KW-0448">Lipopolysaccharide biosynthesis</keyword>
<dbReference type="Gene3D" id="3.40.50.2000">
    <property type="entry name" value="Glycogen Phosphorylase B"/>
    <property type="match status" value="1"/>
</dbReference>
<comment type="subcellular location">
    <subcellularLocation>
        <location evidence="10">Cell membrane</location>
    </subcellularLocation>
</comment>
<accession>A8F0J1</accession>
<evidence type="ECO:0000313" key="12">
    <source>
        <dbReference type="EMBL" id="ABV84427.1"/>
    </source>
</evidence>
<dbReference type="Proteomes" id="UP000001311">
    <property type="component" value="Chromosome"/>
</dbReference>
<dbReference type="InterPro" id="IPR005728">
    <property type="entry name" value="RPE1"/>
</dbReference>
<dbReference type="GO" id="GO:0005886">
    <property type="term" value="C:plasma membrane"/>
    <property type="evidence" value="ECO:0007669"/>
    <property type="project" value="UniProtKB-SubCell"/>
</dbReference>
<dbReference type="Gene3D" id="3.40.50.11720">
    <property type="entry name" value="3-Deoxy-D-manno-octulosonic-acid transferase, N-terminal domain"/>
    <property type="match status" value="1"/>
</dbReference>
<dbReference type="InterPro" id="IPR039901">
    <property type="entry name" value="Kdotransferase"/>
</dbReference>
<dbReference type="KEGG" id="rms:RMA_0125"/>
<keyword evidence="10" id="KW-0472">Membrane</keyword>
<comment type="similarity">
    <text evidence="10">Belongs to the glycosyltransferase group 1 family.</text>
</comment>
<evidence type="ECO:0000256" key="5">
    <source>
        <dbReference type="ARBA" id="ARBA00022679"/>
    </source>
</evidence>
<gene>
    <name evidence="12" type="primary">kdtA</name>
    <name evidence="12" type="ordered locus">RMA_0125</name>
</gene>
<dbReference type="GO" id="GO:0009245">
    <property type="term" value="P:lipid A biosynthetic process"/>
    <property type="evidence" value="ECO:0007669"/>
    <property type="project" value="TreeGrafter"/>
</dbReference>
<dbReference type="InterPro" id="IPR007507">
    <property type="entry name" value="Glycos_transf_N"/>
</dbReference>
<organism evidence="12 13">
    <name type="scientific">Rickettsia massiliae (strain Mtu5)</name>
    <dbReference type="NCBI Taxonomy" id="416276"/>
    <lineage>
        <taxon>Bacteria</taxon>
        <taxon>Pseudomonadati</taxon>
        <taxon>Pseudomonadota</taxon>
        <taxon>Alphaproteobacteria</taxon>
        <taxon>Rickettsiales</taxon>
        <taxon>Rickettsiaceae</taxon>
        <taxon>Rickettsieae</taxon>
        <taxon>Rickettsia</taxon>
        <taxon>spotted fever group</taxon>
    </lineage>
</organism>
<feature type="domain" description="3-deoxy-D-manno-octulosonic-acid transferase N-terminal" evidence="11">
    <location>
        <begin position="103"/>
        <end position="264"/>
    </location>
</feature>
<feature type="active site" description="Proton acceptor" evidence="8">
    <location>
        <position position="117"/>
    </location>
</feature>
<evidence type="ECO:0000256" key="7">
    <source>
        <dbReference type="ARBA" id="ARBA00049183"/>
    </source>
</evidence>
<evidence type="ECO:0000313" key="13">
    <source>
        <dbReference type="Proteomes" id="UP000001311"/>
    </source>
</evidence>
<dbReference type="GO" id="GO:0009244">
    <property type="term" value="P:lipopolysaccharide core region biosynthetic process"/>
    <property type="evidence" value="ECO:0007669"/>
    <property type="project" value="UniProtKB-UniRule"/>
</dbReference>
<evidence type="ECO:0000256" key="8">
    <source>
        <dbReference type="PIRSR" id="PIRSR639901-1"/>
    </source>
</evidence>
<keyword evidence="10" id="KW-1003">Cell membrane</keyword>
<comment type="pathway">
    <text evidence="2 10">Bacterial outer membrane biogenesis; LPS core biosynthesis.</text>
</comment>
<evidence type="ECO:0000259" key="11">
    <source>
        <dbReference type="Pfam" id="PF04413"/>
    </source>
</evidence>
<dbReference type="CAZy" id="GT30">
    <property type="family name" value="Glycosyltransferase Family 30"/>
</dbReference>
<evidence type="ECO:0000256" key="6">
    <source>
        <dbReference type="ARBA" id="ARBA00031445"/>
    </source>
</evidence>
<sequence length="474" mass="54198">MSKLNREFKETMLLYYALSFILLPIYFIIILIRLLIGKEDIRRIQERFAIGKHRQDDSLDFVQTSANKEEFKGDTSLRTTAYTLVREDEGLGSTYKLPLEASYARRLIWIHAASVGESMAALTLIHNISKRYPDVRFLVTSWTNSSAKILTAKLPKIAVHQFLPIDNIIFTRKFLRNWQPDLGIFIESELWPCTINEGAKQCKLLLVNARISDKSFKAWLKRKSFFQLILKNFSKIIVQSERDLQKFNELGVSDAVNLGNIKFANEKLPVNQEELSKLSLHLDNRRVVLFASTHPEDEEVILPIIKNLKEQFLDCYIILIPRHPERVKSIIDNCKSHNLSATAKSQNDLPVLSDDLYIVDRFGEMGLFFSVATISFIGGSFKQGGHNILEAAYFSNCIIFGPDMSKNTAIAKGVLQNEAAIHIKNGEDLLTKLTYLLRSNNSLELKAYRGNALKFVKDNQTVLDEYLKVITKFL</sequence>
<comment type="catalytic activity">
    <reaction evidence="7 10">
        <text>lipid IVA (E. coli) + CMP-3-deoxy-beta-D-manno-octulosonate = alpha-Kdo-(2-&gt;6)-lipid IVA (E. coli) + CMP + H(+)</text>
        <dbReference type="Rhea" id="RHEA:28066"/>
        <dbReference type="ChEBI" id="CHEBI:15378"/>
        <dbReference type="ChEBI" id="CHEBI:58603"/>
        <dbReference type="ChEBI" id="CHEBI:60364"/>
        <dbReference type="ChEBI" id="CHEBI:60377"/>
        <dbReference type="ChEBI" id="CHEBI:85987"/>
        <dbReference type="EC" id="2.4.99.12"/>
    </reaction>
</comment>
<dbReference type="EMBL" id="CP000683">
    <property type="protein sequence ID" value="ABV84427.1"/>
    <property type="molecule type" value="Genomic_DNA"/>
</dbReference>
<feature type="transmembrane region" description="Helical" evidence="10">
    <location>
        <begin position="12"/>
        <end position="36"/>
    </location>
</feature>
<dbReference type="PANTHER" id="PTHR42755">
    <property type="entry name" value="3-DEOXY-MANNO-OCTULOSONATE CYTIDYLYLTRANSFERASE"/>
    <property type="match status" value="1"/>
</dbReference>
<keyword evidence="10" id="KW-1133">Transmembrane helix</keyword>
<protein>
    <recommendedName>
        <fullName evidence="4 10">3-deoxy-D-manno-octulosonic acid transferase</fullName>
        <shortName evidence="10">Kdo transferase</shortName>
        <ecNumber evidence="3 10">2.4.99.12</ecNumber>
    </recommendedName>
    <alternativeName>
        <fullName evidence="6 10">Lipid IV(A) 3-deoxy-D-manno-octulosonic acid transferase</fullName>
    </alternativeName>
</protein>
<feature type="site" description="Transition state stabilizer" evidence="9">
    <location>
        <position position="262"/>
    </location>
</feature>
<evidence type="ECO:0000256" key="10">
    <source>
        <dbReference type="RuleBase" id="RU365103"/>
    </source>
</evidence>
<feature type="site" description="Transition state stabilizer" evidence="9">
    <location>
        <position position="187"/>
    </location>
</feature>
<keyword evidence="13" id="KW-1185">Reference proteome</keyword>
<evidence type="ECO:0000256" key="3">
    <source>
        <dbReference type="ARBA" id="ARBA00012621"/>
    </source>
</evidence>